<dbReference type="OrthoDB" id="101791at2759"/>
<dbReference type="Pfam" id="PF11566">
    <property type="entry name" value="PI31_Prot_N"/>
    <property type="match status" value="1"/>
</dbReference>
<dbReference type="Gene3D" id="1.20.1280.50">
    <property type="match status" value="1"/>
</dbReference>
<feature type="region of interest" description="Disordered" evidence="1">
    <location>
        <begin position="82"/>
        <end position="182"/>
    </location>
</feature>
<dbReference type="SUPFAM" id="SSF81383">
    <property type="entry name" value="F-box domain"/>
    <property type="match status" value="1"/>
</dbReference>
<gene>
    <name evidence="3" type="ORF">OJAV_G00222740</name>
</gene>
<reference evidence="3 4" key="2">
    <citation type="submission" date="2019-01" db="EMBL/GenBank/DDBJ databases">
        <title>A chromosome length genome reference of the Java medaka (oryzias javanicus).</title>
        <authorList>
            <person name="Herpin A."/>
            <person name="Takehana Y."/>
            <person name="Naruse K."/>
            <person name="Ansai S."/>
            <person name="Kawaguchi M."/>
        </authorList>
    </citation>
    <scope>NUCLEOTIDE SEQUENCE [LARGE SCALE GENOMIC DNA]</scope>
    <source>
        <strain evidence="3">RS831</strain>
        <tissue evidence="3">Whole body</tissue>
    </source>
</reference>
<dbReference type="GO" id="GO:0019901">
    <property type="term" value="F:protein kinase binding"/>
    <property type="evidence" value="ECO:0007669"/>
    <property type="project" value="InterPro"/>
</dbReference>
<dbReference type="PANTHER" id="PTHR15537">
    <property type="entry name" value="F-BOX ONLY PROTEIN 7"/>
    <property type="match status" value="1"/>
</dbReference>
<dbReference type="Pfam" id="PF12937">
    <property type="entry name" value="F-box-like"/>
    <property type="match status" value="1"/>
</dbReference>
<dbReference type="InterPro" id="IPR021625">
    <property type="entry name" value="PI31_Prot_N"/>
</dbReference>
<dbReference type="Gene3D" id="3.40.1000.30">
    <property type="match status" value="1"/>
</dbReference>
<evidence type="ECO:0000313" key="3">
    <source>
        <dbReference type="EMBL" id="RVE56607.1"/>
    </source>
</evidence>
<dbReference type="GO" id="GO:1903599">
    <property type="term" value="P:positive regulation of autophagy of mitochondrion"/>
    <property type="evidence" value="ECO:0007669"/>
    <property type="project" value="TreeGrafter"/>
</dbReference>
<dbReference type="PROSITE" id="PS50181">
    <property type="entry name" value="FBOX"/>
    <property type="match status" value="1"/>
</dbReference>
<dbReference type="InterPro" id="IPR036047">
    <property type="entry name" value="F-box-like_dom_sf"/>
</dbReference>
<reference evidence="3 4" key="1">
    <citation type="submission" date="2018-11" db="EMBL/GenBank/DDBJ databases">
        <authorList>
            <person name="Lopez-Roques C."/>
            <person name="Donnadieu C."/>
            <person name="Bouchez O."/>
            <person name="Klopp C."/>
            <person name="Cabau C."/>
            <person name="Zahm M."/>
        </authorList>
    </citation>
    <scope>NUCLEOTIDE SEQUENCE [LARGE SCALE GENOMIC DNA]</scope>
    <source>
        <strain evidence="3">RS831</strain>
        <tissue evidence="3">Whole body</tissue>
    </source>
</reference>
<feature type="compositionally biased region" description="Low complexity" evidence="1">
    <location>
        <begin position="164"/>
        <end position="182"/>
    </location>
</feature>
<dbReference type="EMBL" id="CM012459">
    <property type="protein sequence ID" value="RVE56607.1"/>
    <property type="molecule type" value="Genomic_DNA"/>
</dbReference>
<dbReference type="AlphaFoldDB" id="A0A437C1R9"/>
<accession>A0A437C1R9</accession>
<evidence type="ECO:0000256" key="1">
    <source>
        <dbReference type="SAM" id="MobiDB-lite"/>
    </source>
</evidence>
<feature type="domain" description="F-box" evidence="2">
    <location>
        <begin position="374"/>
        <end position="420"/>
    </location>
</feature>
<name>A0A437C1R9_ORYJA</name>
<feature type="compositionally biased region" description="Low complexity" evidence="1">
    <location>
        <begin position="114"/>
        <end position="157"/>
    </location>
</feature>
<dbReference type="InterPro" id="IPR001810">
    <property type="entry name" value="F-box_dom"/>
</dbReference>
<sequence length="535" mass="55751">MKLRVRIRRQTSRLEVGGEAPTLRELVELVGQTLLPSHGLSADSEFGLSLNGSDLLSDSAQTLQSCGIDSGDLIWVLLPSGTGSSSTSGTGSSGTSGTGSSSTSGTGSSGTRGTGSSSTRGTDSSGTRGTGSSSTRGTDSSSTSGTGSSSTSGTGSSSTGGTGSSSTGTSAQQSSSSTCSSSTCSSAHSQIKPVCSSDDSAPPDAGAAPLWEPILCSEAEDGHAPLSLDLLFHAAQVSCPNDAVVVAAHALMLEAGFTPQGCEPKPAQMPAGWRSGAAYRLQYTHPLCCGSSASVVGVVMGPQLVINAALTVLENVVLVRKLQLTASSFVTEERAGGSAAATFKDLRKLSRVVKDQLAYPLIGAAREAVALPWAFGLQALPPELLLRVLRLLDVRSLVRLSAVCRLLNAAAADSSLWRHLYRRDFPGSNGNPSRDSDWKELYKRSFVFRAESRRRSAALLVTPPPFDHHIFHPVPRPFPPVPGIIGGDYDQRPTLPYGLLPRPRHDPVGPLSDPFGRPRPRFRPSGGQDVRRGFI</sequence>
<evidence type="ECO:0000259" key="2">
    <source>
        <dbReference type="PROSITE" id="PS50181"/>
    </source>
</evidence>
<dbReference type="Proteomes" id="UP000283210">
    <property type="component" value="Chromosome 23"/>
</dbReference>
<dbReference type="GO" id="GO:0050881">
    <property type="term" value="P:musculoskeletal movement"/>
    <property type="evidence" value="ECO:0007669"/>
    <property type="project" value="Ensembl"/>
</dbReference>
<dbReference type="SMART" id="SM00256">
    <property type="entry name" value="FBOX"/>
    <property type="match status" value="1"/>
</dbReference>
<feature type="region of interest" description="Disordered" evidence="1">
    <location>
        <begin position="499"/>
        <end position="535"/>
    </location>
</feature>
<organism evidence="3 4">
    <name type="scientific">Oryzias javanicus</name>
    <name type="common">Javanese ricefish</name>
    <name type="synonym">Aplocheilus javanicus</name>
    <dbReference type="NCBI Taxonomy" id="123683"/>
    <lineage>
        <taxon>Eukaryota</taxon>
        <taxon>Metazoa</taxon>
        <taxon>Chordata</taxon>
        <taxon>Craniata</taxon>
        <taxon>Vertebrata</taxon>
        <taxon>Euteleostomi</taxon>
        <taxon>Actinopterygii</taxon>
        <taxon>Neopterygii</taxon>
        <taxon>Teleostei</taxon>
        <taxon>Neoteleostei</taxon>
        <taxon>Acanthomorphata</taxon>
        <taxon>Ovalentaria</taxon>
        <taxon>Atherinomorphae</taxon>
        <taxon>Beloniformes</taxon>
        <taxon>Adrianichthyidae</taxon>
        <taxon>Oryziinae</taxon>
        <taxon>Oryzias</taxon>
    </lineage>
</organism>
<proteinExistence type="predicted"/>
<dbReference type="PANTHER" id="PTHR15537:SF2">
    <property type="entry name" value="F-BOX ONLY PROTEIN 7"/>
    <property type="match status" value="1"/>
</dbReference>
<dbReference type="OMA" id="HIEPICS"/>
<evidence type="ECO:0000313" key="4">
    <source>
        <dbReference type="Proteomes" id="UP000283210"/>
    </source>
</evidence>
<dbReference type="InterPro" id="IPR047118">
    <property type="entry name" value="Fbxo7"/>
</dbReference>
<protein>
    <recommendedName>
        <fullName evidence="2">F-box domain-containing protein</fullName>
    </recommendedName>
</protein>
<keyword evidence="4" id="KW-1185">Reference proteome</keyword>
<dbReference type="FunFam" id="1.20.1280.50:FF:000010">
    <property type="entry name" value="F-box only protein 7"/>
    <property type="match status" value="1"/>
</dbReference>